<evidence type="ECO:0000256" key="8">
    <source>
        <dbReference type="ARBA" id="ARBA00023242"/>
    </source>
</evidence>
<dbReference type="GO" id="GO:0008270">
    <property type="term" value="F:zinc ion binding"/>
    <property type="evidence" value="ECO:0007669"/>
    <property type="project" value="UniProtKB-KW"/>
</dbReference>
<evidence type="ECO:0000256" key="14">
    <source>
        <dbReference type="SAM" id="MobiDB-lite"/>
    </source>
</evidence>
<feature type="active site" description="Proton acceptor" evidence="9">
    <location>
        <position position="306"/>
    </location>
</feature>
<feature type="site" description="Interaction with DNA substrate" evidence="11">
    <location>
        <position position="306"/>
    </location>
</feature>
<keyword evidence="7 10" id="KW-0460">Magnesium</keyword>
<dbReference type="EC" id="3.1.-.-" evidence="13"/>
<dbReference type="InterPro" id="IPR020847">
    <property type="entry name" value="AP_endonuclease_F1_BS"/>
</dbReference>
<evidence type="ECO:0000259" key="15">
    <source>
        <dbReference type="PROSITE" id="PS51999"/>
    </source>
</evidence>
<comment type="similarity">
    <text evidence="2 13">Belongs to the DNA repair enzymes AP/ExoA family.</text>
</comment>
<evidence type="ECO:0000256" key="1">
    <source>
        <dbReference type="ARBA" id="ARBA00000493"/>
    </source>
</evidence>
<dbReference type="InterPro" id="IPR036691">
    <property type="entry name" value="Endo/exonu/phosph_ase_sf"/>
</dbReference>
<keyword evidence="8" id="KW-0539">Nucleus</keyword>
<evidence type="ECO:0000256" key="6">
    <source>
        <dbReference type="ARBA" id="ARBA00022833"/>
    </source>
</evidence>
<feature type="binding site" evidence="10">
    <location>
        <position position="306"/>
    </location>
    <ligand>
        <name>Mg(2+)</name>
        <dbReference type="ChEBI" id="CHEBI:18420"/>
        <label>1</label>
    </ligand>
</feature>
<accession>A0A210Q174</accession>
<evidence type="ECO:0000313" key="16">
    <source>
        <dbReference type="EMBL" id="OWF42500.1"/>
    </source>
</evidence>
<feature type="active site" description="Proton donor/acceptor" evidence="9">
    <location>
        <position position="184"/>
    </location>
</feature>
<dbReference type="GO" id="GO:0003677">
    <property type="term" value="F:DNA binding"/>
    <property type="evidence" value="ECO:0007669"/>
    <property type="project" value="InterPro"/>
</dbReference>
<dbReference type="Gene3D" id="3.60.10.10">
    <property type="entry name" value="Endonuclease/exonuclease/phosphatase"/>
    <property type="match status" value="1"/>
</dbReference>
<dbReference type="CDD" id="cd09088">
    <property type="entry name" value="Ape2-like_AP-endo"/>
    <property type="match status" value="1"/>
</dbReference>
<dbReference type="GO" id="GO:0008311">
    <property type="term" value="F:double-stranded DNA 3'-5' DNA exonuclease activity"/>
    <property type="evidence" value="ECO:0007669"/>
    <property type="project" value="UniProtKB-EC"/>
</dbReference>
<dbReference type="SUPFAM" id="SSF56219">
    <property type="entry name" value="DNase I-like"/>
    <property type="match status" value="1"/>
</dbReference>
<dbReference type="Pfam" id="PF06839">
    <property type="entry name" value="Zn_ribbon_GRF"/>
    <property type="match status" value="1"/>
</dbReference>
<evidence type="ECO:0000256" key="7">
    <source>
        <dbReference type="ARBA" id="ARBA00022842"/>
    </source>
</evidence>
<feature type="region of interest" description="Disordered" evidence="14">
    <location>
        <begin position="348"/>
        <end position="450"/>
    </location>
</feature>
<evidence type="ECO:0000256" key="3">
    <source>
        <dbReference type="ARBA" id="ARBA00022723"/>
    </source>
</evidence>
<dbReference type="NCBIfam" id="TIGR00633">
    <property type="entry name" value="xth"/>
    <property type="match status" value="1"/>
</dbReference>
<feature type="site" description="Important for catalytic activity" evidence="11">
    <location>
        <position position="279"/>
    </location>
</feature>
<dbReference type="InterPro" id="IPR004808">
    <property type="entry name" value="AP_endonuc_1"/>
</dbReference>
<evidence type="ECO:0000313" key="17">
    <source>
        <dbReference type="Proteomes" id="UP000242188"/>
    </source>
</evidence>
<keyword evidence="4 12" id="KW-0863">Zinc-finger</keyword>
<dbReference type="OrthoDB" id="391817at2759"/>
<evidence type="ECO:0000256" key="2">
    <source>
        <dbReference type="ARBA" id="ARBA00007092"/>
    </source>
</evidence>
<dbReference type="Proteomes" id="UP000242188">
    <property type="component" value="Unassembled WGS sequence"/>
</dbReference>
<evidence type="ECO:0000256" key="11">
    <source>
        <dbReference type="PIRSR" id="PIRSR604808-3"/>
    </source>
</evidence>
<evidence type="ECO:0000256" key="13">
    <source>
        <dbReference type="RuleBase" id="RU362131"/>
    </source>
</evidence>
<evidence type="ECO:0000256" key="12">
    <source>
        <dbReference type="PROSITE-ProRule" id="PRU01343"/>
    </source>
</evidence>
<organism evidence="16 17">
    <name type="scientific">Mizuhopecten yessoensis</name>
    <name type="common">Japanese scallop</name>
    <name type="synonym">Patinopecten yessoensis</name>
    <dbReference type="NCBI Taxonomy" id="6573"/>
    <lineage>
        <taxon>Eukaryota</taxon>
        <taxon>Metazoa</taxon>
        <taxon>Spiralia</taxon>
        <taxon>Lophotrochozoa</taxon>
        <taxon>Mollusca</taxon>
        <taxon>Bivalvia</taxon>
        <taxon>Autobranchia</taxon>
        <taxon>Pteriomorphia</taxon>
        <taxon>Pectinida</taxon>
        <taxon>Pectinoidea</taxon>
        <taxon>Pectinidae</taxon>
        <taxon>Mizuhopecten</taxon>
    </lineage>
</organism>
<evidence type="ECO:0000256" key="9">
    <source>
        <dbReference type="PIRSR" id="PIRSR604808-1"/>
    </source>
</evidence>
<dbReference type="AlphaFoldDB" id="A0A210Q174"/>
<keyword evidence="13" id="KW-0227">DNA damage</keyword>
<feature type="binding site" evidence="10">
    <location>
        <position position="305"/>
    </location>
    <ligand>
        <name>Mg(2+)</name>
        <dbReference type="ChEBI" id="CHEBI:18420"/>
        <label>1</label>
    </ligand>
</feature>
<gene>
    <name evidence="16" type="ORF">KP79_PYT11084</name>
</gene>
<feature type="binding site" evidence="10">
    <location>
        <position position="34"/>
    </location>
    <ligand>
        <name>Mg(2+)</name>
        <dbReference type="ChEBI" id="CHEBI:18420"/>
        <label>1</label>
    </ligand>
</feature>
<dbReference type="PROSITE" id="PS00726">
    <property type="entry name" value="AP_NUCLEASE_F1_1"/>
    <property type="match status" value="1"/>
</dbReference>
<dbReference type="STRING" id="6573.A0A210Q174"/>
<feature type="compositionally biased region" description="Polar residues" evidence="14">
    <location>
        <begin position="349"/>
        <end position="391"/>
    </location>
</feature>
<evidence type="ECO:0000256" key="4">
    <source>
        <dbReference type="ARBA" id="ARBA00022771"/>
    </source>
</evidence>
<feature type="binding site" evidence="10">
    <location>
        <position position="7"/>
    </location>
    <ligand>
        <name>Mg(2+)</name>
        <dbReference type="ChEBI" id="CHEBI:18420"/>
        <label>1</label>
    </ligand>
</feature>
<feature type="compositionally biased region" description="Polar residues" evidence="14">
    <location>
        <begin position="420"/>
        <end position="431"/>
    </location>
</feature>
<keyword evidence="5" id="KW-0378">Hydrolase</keyword>
<dbReference type="GO" id="GO:0008081">
    <property type="term" value="F:phosphoric diester hydrolase activity"/>
    <property type="evidence" value="ECO:0007669"/>
    <property type="project" value="TreeGrafter"/>
</dbReference>
<dbReference type="PROSITE" id="PS51999">
    <property type="entry name" value="ZF_GRF"/>
    <property type="match status" value="1"/>
</dbReference>
<keyword evidence="17" id="KW-1185">Reference proteome</keyword>
<comment type="cofactor">
    <cofactor evidence="10 13">
        <name>Mg(2+)</name>
        <dbReference type="ChEBI" id="CHEBI:18420"/>
    </cofactor>
    <cofactor evidence="10 13">
        <name>Mn(2+)</name>
        <dbReference type="ChEBI" id="CHEBI:29035"/>
    </cofactor>
    <text evidence="10 13">Probably binds two magnesium or manganese ions per subunit.</text>
</comment>
<dbReference type="PROSITE" id="PS51435">
    <property type="entry name" value="AP_NUCLEASE_F1_4"/>
    <property type="match status" value="1"/>
</dbReference>
<comment type="catalytic activity">
    <reaction evidence="1">
        <text>Exonucleolytic cleavage in the 3'- to 5'-direction to yield nucleoside 5'-phosphates.</text>
        <dbReference type="EC" id="3.1.11.2"/>
    </reaction>
</comment>
<keyword evidence="13" id="KW-0234">DNA repair</keyword>
<feature type="site" description="Transition state stabilizer" evidence="11">
    <location>
        <position position="186"/>
    </location>
</feature>
<evidence type="ECO:0000256" key="5">
    <source>
        <dbReference type="ARBA" id="ARBA00022801"/>
    </source>
</evidence>
<proteinExistence type="inferred from homology"/>
<feature type="region of interest" description="Disordered" evidence="14">
    <location>
        <begin position="466"/>
        <end position="504"/>
    </location>
</feature>
<reference evidence="16 17" key="1">
    <citation type="journal article" date="2017" name="Nat. Ecol. Evol.">
        <title>Scallop genome provides insights into evolution of bilaterian karyotype and development.</title>
        <authorList>
            <person name="Wang S."/>
            <person name="Zhang J."/>
            <person name="Jiao W."/>
            <person name="Li J."/>
            <person name="Xun X."/>
            <person name="Sun Y."/>
            <person name="Guo X."/>
            <person name="Huan P."/>
            <person name="Dong B."/>
            <person name="Zhang L."/>
            <person name="Hu X."/>
            <person name="Sun X."/>
            <person name="Wang J."/>
            <person name="Zhao C."/>
            <person name="Wang Y."/>
            <person name="Wang D."/>
            <person name="Huang X."/>
            <person name="Wang R."/>
            <person name="Lv J."/>
            <person name="Li Y."/>
            <person name="Zhang Z."/>
            <person name="Liu B."/>
            <person name="Lu W."/>
            <person name="Hui Y."/>
            <person name="Liang J."/>
            <person name="Zhou Z."/>
            <person name="Hou R."/>
            <person name="Li X."/>
            <person name="Liu Y."/>
            <person name="Li H."/>
            <person name="Ning X."/>
            <person name="Lin Y."/>
            <person name="Zhao L."/>
            <person name="Xing Q."/>
            <person name="Dou J."/>
            <person name="Li Y."/>
            <person name="Mao J."/>
            <person name="Guo H."/>
            <person name="Dou H."/>
            <person name="Li T."/>
            <person name="Mu C."/>
            <person name="Jiang W."/>
            <person name="Fu Q."/>
            <person name="Fu X."/>
            <person name="Miao Y."/>
            <person name="Liu J."/>
            <person name="Yu Q."/>
            <person name="Li R."/>
            <person name="Liao H."/>
            <person name="Li X."/>
            <person name="Kong Y."/>
            <person name="Jiang Z."/>
            <person name="Chourrout D."/>
            <person name="Li R."/>
            <person name="Bao Z."/>
        </authorList>
    </citation>
    <scope>NUCLEOTIDE SEQUENCE [LARGE SCALE GENOMIC DNA]</scope>
    <source>
        <strain evidence="16 17">PY_sf001</strain>
    </source>
</reference>
<dbReference type="GO" id="GO:0003906">
    <property type="term" value="F:DNA-(apurinic or apyrimidinic site) endonuclease activity"/>
    <property type="evidence" value="ECO:0007669"/>
    <property type="project" value="TreeGrafter"/>
</dbReference>
<dbReference type="InterPro" id="IPR005135">
    <property type="entry name" value="Endo/exonuclease/phosphatase"/>
</dbReference>
<feature type="active site" evidence="9">
    <location>
        <position position="143"/>
    </location>
</feature>
<dbReference type="EMBL" id="NEDP02005265">
    <property type="protein sequence ID" value="OWF42500.1"/>
    <property type="molecule type" value="Genomic_DNA"/>
</dbReference>
<dbReference type="PANTHER" id="PTHR22748:SF4">
    <property type="entry name" value="DNA-(APURINIC OR APYRIMIDINIC SITE) ENDONUCLEASE 2"/>
    <property type="match status" value="1"/>
</dbReference>
<dbReference type="InterPro" id="IPR010666">
    <property type="entry name" value="Znf_GRF"/>
</dbReference>
<feature type="binding site" evidence="10">
    <location>
        <position position="184"/>
    </location>
    <ligand>
        <name>Mg(2+)</name>
        <dbReference type="ChEBI" id="CHEBI:18420"/>
        <label>1</label>
    </ligand>
</feature>
<dbReference type="PANTHER" id="PTHR22748">
    <property type="entry name" value="AP ENDONUCLEASE"/>
    <property type="match status" value="1"/>
</dbReference>
<keyword evidence="10" id="KW-0464">Manganese</keyword>
<feature type="binding site" evidence="10">
    <location>
        <position position="186"/>
    </location>
    <ligand>
        <name>Mg(2+)</name>
        <dbReference type="ChEBI" id="CHEBI:18420"/>
        <label>1</label>
    </ligand>
</feature>
<feature type="domain" description="GRF-type" evidence="15">
    <location>
        <begin position="529"/>
        <end position="578"/>
    </location>
</feature>
<dbReference type="GO" id="GO:0006284">
    <property type="term" value="P:base-excision repair"/>
    <property type="evidence" value="ECO:0007669"/>
    <property type="project" value="TreeGrafter"/>
</dbReference>
<comment type="caution">
    <text evidence="16">The sequence shown here is derived from an EMBL/GenBank/DDBJ whole genome shotgun (WGS) entry which is preliminary data.</text>
</comment>
<dbReference type="GO" id="GO:0016829">
    <property type="term" value="F:lyase activity"/>
    <property type="evidence" value="ECO:0007669"/>
    <property type="project" value="UniProtKB-KW"/>
</dbReference>
<keyword evidence="3 10" id="KW-0479">Metal-binding</keyword>
<keyword evidence="16" id="KW-0456">Lyase</keyword>
<dbReference type="Pfam" id="PF03372">
    <property type="entry name" value="Exo_endo_phos"/>
    <property type="match status" value="1"/>
</dbReference>
<keyword evidence="6" id="KW-0862">Zinc</keyword>
<protein>
    <recommendedName>
        <fullName evidence="13">DNA-(apurinic or apyrimidinic site) endonuclease</fullName>
        <ecNumber evidence="13">3.1.-.-</ecNumber>
    </recommendedName>
</protein>
<feature type="compositionally biased region" description="Basic and acidic residues" evidence="14">
    <location>
        <begin position="394"/>
        <end position="406"/>
    </location>
</feature>
<feature type="compositionally biased region" description="Basic and acidic residues" evidence="14">
    <location>
        <begin position="468"/>
        <end position="483"/>
    </location>
</feature>
<sequence>MKILSWNINGIRASKIDLKTLFDSLDADVICLQETKVTRDQLDEPTAIVDGYSSYFSFSRKRSGYSGVANFCRDSATPCSAEEGLTSLLNQKDDGKVGCYGDTTHFSTDELEALDAEGRTVITQHRIQLSDGSEGRLAIINVYCPRVDPERDDRKVYKMRFLALLQTRAEALLQSGSHVIVLGDLNLNHKRIDNCDPVLEDWGKAPSRMWMNQFVWEPGRDPDIESIGNTEEFLGTTSSVKGGLFVDTFRHLYPTKTEAYSNWCTLTSARETNYGRRLDYILCDVSMTKRDLKESLVMRDVEGSDHCPVKTEFTSSFLPAGKCPALCTKCMPEFVGKQQKLSSFFVKASKSNDSSSKQGNKGSPKKTLSITCVSEQRSKHVSNSQVKSPNKSEGGLKRSNSDRSERSGPLAKKKKGDIKNGSSLPKQSNLMNFFGKPASKKDTTPDTSVTSRADCEVVKICQNDQENGNEKNKSVSTRNDSKVDLISSEDNESPSSSQELKGGGEIKVKKTSALAWKSLLKGPPTAPLCKGHKEPCLLRTVKKEGPNRGKQFFVCCRAEGLNSNPEARCDFFKWVDSKK</sequence>
<dbReference type="GO" id="GO:0005634">
    <property type="term" value="C:nucleus"/>
    <property type="evidence" value="ECO:0007669"/>
    <property type="project" value="TreeGrafter"/>
</dbReference>
<evidence type="ECO:0000256" key="10">
    <source>
        <dbReference type="PIRSR" id="PIRSR604808-2"/>
    </source>
</evidence>
<name>A0A210Q174_MIZYE</name>